<evidence type="ECO:0000256" key="3">
    <source>
        <dbReference type="ARBA" id="ARBA00012925"/>
    </source>
</evidence>
<keyword evidence="8" id="KW-0732">Signal</keyword>
<dbReference type="AlphaFoldDB" id="A0A914W4N3"/>
<dbReference type="PROSITE" id="PS00162">
    <property type="entry name" value="ALPHA_CA_1"/>
    <property type="match status" value="1"/>
</dbReference>
<evidence type="ECO:0000256" key="4">
    <source>
        <dbReference type="ARBA" id="ARBA00022723"/>
    </source>
</evidence>
<dbReference type="InterPro" id="IPR001148">
    <property type="entry name" value="CA_dom"/>
</dbReference>
<protein>
    <recommendedName>
        <fullName evidence="3 8">Carbonic anhydrase</fullName>
        <ecNumber evidence="3 8">4.2.1.1</ecNumber>
    </recommendedName>
</protein>
<keyword evidence="5 8" id="KW-0862">Zinc</keyword>
<evidence type="ECO:0000256" key="7">
    <source>
        <dbReference type="ARBA" id="ARBA00048348"/>
    </source>
</evidence>
<comment type="function">
    <text evidence="8">Reversible hydration of carbon dioxide.</text>
</comment>
<evidence type="ECO:0000313" key="11">
    <source>
        <dbReference type="WBParaSite" id="PSAMB.scaffold303size58118.g4396.t1"/>
    </source>
</evidence>
<dbReference type="InterPro" id="IPR036398">
    <property type="entry name" value="CA_dom_sf"/>
</dbReference>
<dbReference type="Proteomes" id="UP000887566">
    <property type="component" value="Unplaced"/>
</dbReference>
<dbReference type="PANTHER" id="PTHR18952:SF141">
    <property type="entry name" value="CARBONIC ANHYDRASE"/>
    <property type="match status" value="1"/>
</dbReference>
<evidence type="ECO:0000256" key="6">
    <source>
        <dbReference type="ARBA" id="ARBA00023239"/>
    </source>
</evidence>
<dbReference type="SMART" id="SM01057">
    <property type="entry name" value="Carb_anhydrase"/>
    <property type="match status" value="1"/>
</dbReference>
<feature type="domain" description="Alpha-carbonic anhydrase" evidence="9">
    <location>
        <begin position="30"/>
        <end position="287"/>
    </location>
</feature>
<dbReference type="GO" id="GO:0004089">
    <property type="term" value="F:carbonate dehydratase activity"/>
    <property type="evidence" value="ECO:0007669"/>
    <property type="project" value="UniProtKB-UniRule"/>
</dbReference>
<comment type="cofactor">
    <cofactor evidence="1 8">
        <name>Zn(2+)</name>
        <dbReference type="ChEBI" id="CHEBI:29105"/>
    </cofactor>
</comment>
<dbReference type="Gene3D" id="3.10.200.10">
    <property type="entry name" value="Alpha carbonic anhydrase"/>
    <property type="match status" value="1"/>
</dbReference>
<keyword evidence="10" id="KW-1185">Reference proteome</keyword>
<keyword evidence="6 8" id="KW-0456">Lyase</keyword>
<accession>A0A914W4N3</accession>
<dbReference type="GO" id="GO:0005737">
    <property type="term" value="C:cytoplasm"/>
    <property type="evidence" value="ECO:0007669"/>
    <property type="project" value="TreeGrafter"/>
</dbReference>
<organism evidence="10 11">
    <name type="scientific">Plectus sambesii</name>
    <dbReference type="NCBI Taxonomy" id="2011161"/>
    <lineage>
        <taxon>Eukaryota</taxon>
        <taxon>Metazoa</taxon>
        <taxon>Ecdysozoa</taxon>
        <taxon>Nematoda</taxon>
        <taxon>Chromadorea</taxon>
        <taxon>Plectida</taxon>
        <taxon>Plectina</taxon>
        <taxon>Plectoidea</taxon>
        <taxon>Plectidae</taxon>
        <taxon>Plectus</taxon>
    </lineage>
</organism>
<evidence type="ECO:0000256" key="1">
    <source>
        <dbReference type="ARBA" id="ARBA00001947"/>
    </source>
</evidence>
<name>A0A914W4N3_9BILA</name>
<dbReference type="SUPFAM" id="SSF51069">
    <property type="entry name" value="Carbonic anhydrase"/>
    <property type="match status" value="1"/>
</dbReference>
<dbReference type="CDD" id="cd00326">
    <property type="entry name" value="alpha_CA"/>
    <property type="match status" value="1"/>
</dbReference>
<evidence type="ECO:0000256" key="8">
    <source>
        <dbReference type="RuleBase" id="RU367011"/>
    </source>
</evidence>
<dbReference type="GO" id="GO:0008270">
    <property type="term" value="F:zinc ion binding"/>
    <property type="evidence" value="ECO:0007669"/>
    <property type="project" value="UniProtKB-UniRule"/>
</dbReference>
<comment type="similarity">
    <text evidence="2 8">Belongs to the alpha-carbonic anhydrase family.</text>
</comment>
<comment type="catalytic activity">
    <reaction evidence="7 8">
        <text>hydrogencarbonate + H(+) = CO2 + H2O</text>
        <dbReference type="Rhea" id="RHEA:10748"/>
        <dbReference type="ChEBI" id="CHEBI:15377"/>
        <dbReference type="ChEBI" id="CHEBI:15378"/>
        <dbReference type="ChEBI" id="CHEBI:16526"/>
        <dbReference type="ChEBI" id="CHEBI:17544"/>
        <dbReference type="EC" id="4.2.1.1"/>
    </reaction>
</comment>
<keyword evidence="4 8" id="KW-0479">Metal-binding</keyword>
<sequence>MYITLFLSALLFFFLQFYYTTASTSDGFEAQFGYSGEKGPNTNAWPPLCHSGDRQSPIDIHLASAVSSDLAPINFHNYDHRGPVVITNNGHSVTASGFDKWVTRDSKQPFITGGGLDGKYYLVGFHFHWGTHDKEGSEHTVNGQHFPLEVHFVHQKANLTAVESKSKSDGLAVVAVWFYIDNNNDKPLAQLEKAYLNTDFYDQTFNINDVLLNDMIPSNRASYFRYDGSLTTPSCEESVIWTIFQEPLTVVDRQLSELRNHSSTLGNKLHNYRNAQPLYNRKDTFSVSQKSLQMRTVFEQT</sequence>
<reference evidence="11" key="1">
    <citation type="submission" date="2022-11" db="UniProtKB">
        <authorList>
            <consortium name="WormBaseParasite"/>
        </authorList>
    </citation>
    <scope>IDENTIFICATION</scope>
</reference>
<feature type="chain" id="PRO_5038158679" description="Carbonic anhydrase" evidence="8">
    <location>
        <begin position="23"/>
        <end position="301"/>
    </location>
</feature>
<dbReference type="PROSITE" id="PS51144">
    <property type="entry name" value="ALPHA_CA_2"/>
    <property type="match status" value="1"/>
</dbReference>
<evidence type="ECO:0000259" key="9">
    <source>
        <dbReference type="PROSITE" id="PS51144"/>
    </source>
</evidence>
<evidence type="ECO:0000313" key="10">
    <source>
        <dbReference type="Proteomes" id="UP000887566"/>
    </source>
</evidence>
<dbReference type="Pfam" id="PF00194">
    <property type="entry name" value="Carb_anhydrase"/>
    <property type="match status" value="1"/>
</dbReference>
<feature type="signal peptide" evidence="8">
    <location>
        <begin position="1"/>
        <end position="22"/>
    </location>
</feature>
<dbReference type="PANTHER" id="PTHR18952">
    <property type="entry name" value="CARBONIC ANHYDRASE"/>
    <property type="match status" value="1"/>
</dbReference>
<proteinExistence type="inferred from homology"/>
<dbReference type="WBParaSite" id="PSAMB.scaffold303size58118.g4396.t1">
    <property type="protein sequence ID" value="PSAMB.scaffold303size58118.g4396.t1"/>
    <property type="gene ID" value="PSAMB.scaffold303size58118.g4396"/>
</dbReference>
<evidence type="ECO:0000256" key="2">
    <source>
        <dbReference type="ARBA" id="ARBA00010718"/>
    </source>
</evidence>
<evidence type="ECO:0000256" key="5">
    <source>
        <dbReference type="ARBA" id="ARBA00022833"/>
    </source>
</evidence>
<dbReference type="InterPro" id="IPR023561">
    <property type="entry name" value="Carbonic_anhydrase_a-class"/>
</dbReference>
<dbReference type="EC" id="4.2.1.1" evidence="3 8"/>
<dbReference type="InterPro" id="IPR018338">
    <property type="entry name" value="Carbonic_anhydrase_a-class_CS"/>
</dbReference>